<name>A0A381VE26_9ZZZZ</name>
<organism evidence="12">
    <name type="scientific">marine metagenome</name>
    <dbReference type="NCBI Taxonomy" id="408172"/>
    <lineage>
        <taxon>unclassified sequences</taxon>
        <taxon>metagenomes</taxon>
        <taxon>ecological metagenomes</taxon>
    </lineage>
</organism>
<dbReference type="Pfam" id="PF01467">
    <property type="entry name" value="CTP_transf_like"/>
    <property type="match status" value="1"/>
</dbReference>
<dbReference type="GO" id="GO:0033786">
    <property type="term" value="F:heptose-1-phosphate adenylyltransferase activity"/>
    <property type="evidence" value="ECO:0007669"/>
    <property type="project" value="TreeGrafter"/>
</dbReference>
<evidence type="ECO:0000256" key="1">
    <source>
        <dbReference type="ARBA" id="ARBA00002319"/>
    </source>
</evidence>
<keyword evidence="4" id="KW-0548">Nucleotidyltransferase</keyword>
<comment type="function">
    <text evidence="1">Catalyzes the phosphorylation of D-glycero-D-manno-heptose 7-phosphate at the C-1 position to selectively form D-glycero-beta-D-manno-heptose-1,7-bisphosphate.</text>
</comment>
<dbReference type="Pfam" id="PF00294">
    <property type="entry name" value="PfkB"/>
    <property type="match status" value="1"/>
</dbReference>
<dbReference type="Gene3D" id="3.40.50.620">
    <property type="entry name" value="HUPs"/>
    <property type="match status" value="1"/>
</dbReference>
<evidence type="ECO:0000259" key="11">
    <source>
        <dbReference type="Pfam" id="PF01467"/>
    </source>
</evidence>
<dbReference type="NCBIfam" id="TIGR02198">
    <property type="entry name" value="rfaE_dom_I"/>
    <property type="match status" value="1"/>
</dbReference>
<dbReference type="Gene3D" id="3.40.1190.20">
    <property type="match status" value="1"/>
</dbReference>
<sequence>MVIGDLMIDQYLWGSCERISPEAPVQVINVAHESTVLGGAGNVINNLKKLGAQVDVISVLGDCEISNELRNLLSNIKVDTQYLITEKNRTTSKKSRIIASQQQVVRYDRESTDDINLKSQNAIIETFNKIIRDYEVLLLSDYGKGVLTNQLTQSLIKIANKHGTKVLIDPKGSDYSKYKDAYLLTPNKKEASEATQVNIKDEASLIEAITHLKSEFNLDISLITLSENGIAIYDHELRTHPTITKEVFDVTGAGDTVLASLGFALACEFNIDEAVEFSNLAAGVVVSKIGSATATINEIIEYESNLNKSTSDKHIKSISEITSLSKELKARGKKIVFTNGCFDLLHAGHVKYLEISKSFGDILILGLNSDRSVSSIKGSGRPINNEMDRAYILAALESVDYVVIFDEDTPYNLIQAIKPHILSKGKDYKGEKVIGEDIVEELKLVEFVNGKSSTLTIEKIQQGK</sequence>
<evidence type="ECO:0000256" key="4">
    <source>
        <dbReference type="ARBA" id="ARBA00022695"/>
    </source>
</evidence>
<dbReference type="InterPro" id="IPR014729">
    <property type="entry name" value="Rossmann-like_a/b/a_fold"/>
</dbReference>
<dbReference type="GO" id="GO:0016773">
    <property type="term" value="F:phosphotransferase activity, alcohol group as acceptor"/>
    <property type="evidence" value="ECO:0007669"/>
    <property type="project" value="InterPro"/>
</dbReference>
<reference evidence="12" key="1">
    <citation type="submission" date="2018-05" db="EMBL/GenBank/DDBJ databases">
        <authorList>
            <person name="Lanie J.A."/>
            <person name="Ng W.-L."/>
            <person name="Kazmierczak K.M."/>
            <person name="Andrzejewski T.M."/>
            <person name="Davidsen T.M."/>
            <person name="Wayne K.J."/>
            <person name="Tettelin H."/>
            <person name="Glass J.I."/>
            <person name="Rusch D."/>
            <person name="Podicherti R."/>
            <person name="Tsui H.-C.T."/>
            <person name="Winkler M.E."/>
        </authorList>
    </citation>
    <scope>NUCLEOTIDE SEQUENCE</scope>
</reference>
<evidence type="ECO:0000313" key="12">
    <source>
        <dbReference type="EMBL" id="SVA38038.1"/>
    </source>
</evidence>
<keyword evidence="6" id="KW-0418">Kinase</keyword>
<keyword evidence="3" id="KW-0808">Transferase</keyword>
<keyword evidence="5" id="KW-0547">Nucleotide-binding</keyword>
<dbReference type="EMBL" id="UINC01008452">
    <property type="protein sequence ID" value="SVA38038.1"/>
    <property type="molecule type" value="Genomic_DNA"/>
</dbReference>
<dbReference type="NCBIfam" id="TIGR00125">
    <property type="entry name" value="cyt_tran_rel"/>
    <property type="match status" value="1"/>
</dbReference>
<accession>A0A381VE26</accession>
<keyword evidence="9" id="KW-0119">Carbohydrate metabolism</keyword>
<evidence type="ECO:0000256" key="2">
    <source>
        <dbReference type="ARBA" id="ARBA00003753"/>
    </source>
</evidence>
<dbReference type="InterPro" id="IPR011913">
    <property type="entry name" value="RfaE_dom_I"/>
</dbReference>
<dbReference type="InterPro" id="IPR029056">
    <property type="entry name" value="Ribokinase-like"/>
</dbReference>
<comment type="function">
    <text evidence="2">Catalyzes the ADP transfer from ATP to D-glycero-beta-D-manno-heptose 1-phosphate, yielding ADP-D-glycero-beta-D-manno-heptose.</text>
</comment>
<dbReference type="HAMAP" id="MF_01603">
    <property type="entry name" value="HldE"/>
    <property type="match status" value="1"/>
</dbReference>
<evidence type="ECO:0000259" key="10">
    <source>
        <dbReference type="Pfam" id="PF00294"/>
    </source>
</evidence>
<gene>
    <name evidence="12" type="ORF">METZ01_LOCUS90892</name>
</gene>
<evidence type="ECO:0000256" key="9">
    <source>
        <dbReference type="ARBA" id="ARBA00023277"/>
    </source>
</evidence>
<evidence type="ECO:0008006" key="13">
    <source>
        <dbReference type="Google" id="ProtNLM"/>
    </source>
</evidence>
<evidence type="ECO:0000256" key="6">
    <source>
        <dbReference type="ARBA" id="ARBA00022777"/>
    </source>
</evidence>
<dbReference type="InterPro" id="IPR023030">
    <property type="entry name" value="Bifunc_HldE"/>
</dbReference>
<proteinExistence type="inferred from homology"/>
<dbReference type="AlphaFoldDB" id="A0A381VE26"/>
<evidence type="ECO:0000256" key="7">
    <source>
        <dbReference type="ARBA" id="ARBA00022840"/>
    </source>
</evidence>
<dbReference type="SUPFAM" id="SSF53613">
    <property type="entry name" value="Ribokinase-like"/>
    <property type="match status" value="1"/>
</dbReference>
<evidence type="ECO:0000256" key="5">
    <source>
        <dbReference type="ARBA" id="ARBA00022741"/>
    </source>
</evidence>
<dbReference type="GO" id="GO:0005524">
    <property type="term" value="F:ATP binding"/>
    <property type="evidence" value="ECO:0007669"/>
    <property type="project" value="UniProtKB-KW"/>
</dbReference>
<protein>
    <recommendedName>
        <fullName evidence="13">D-glycero-beta-D-manno-heptose 1-phosphate adenylyltransferase</fullName>
    </recommendedName>
</protein>
<keyword evidence="8" id="KW-0511">Multifunctional enzyme</keyword>
<dbReference type="InterPro" id="IPR011611">
    <property type="entry name" value="PfkB_dom"/>
</dbReference>
<dbReference type="PANTHER" id="PTHR46969">
    <property type="entry name" value="BIFUNCTIONAL PROTEIN HLDE"/>
    <property type="match status" value="1"/>
</dbReference>
<dbReference type="SUPFAM" id="SSF52374">
    <property type="entry name" value="Nucleotidylyl transferase"/>
    <property type="match status" value="1"/>
</dbReference>
<dbReference type="CDD" id="cd01172">
    <property type="entry name" value="RfaE_like"/>
    <property type="match status" value="1"/>
</dbReference>
<dbReference type="GO" id="GO:0033785">
    <property type="term" value="F:heptose 7-phosphate kinase activity"/>
    <property type="evidence" value="ECO:0007669"/>
    <property type="project" value="TreeGrafter"/>
</dbReference>
<feature type="domain" description="Carbohydrate kinase PfkB" evidence="10">
    <location>
        <begin position="1"/>
        <end position="293"/>
    </location>
</feature>
<feature type="domain" description="Cytidyltransferase-like" evidence="11">
    <location>
        <begin position="337"/>
        <end position="450"/>
    </location>
</feature>
<keyword evidence="7" id="KW-0067">ATP-binding</keyword>
<dbReference type="GO" id="GO:0005829">
    <property type="term" value="C:cytosol"/>
    <property type="evidence" value="ECO:0007669"/>
    <property type="project" value="TreeGrafter"/>
</dbReference>
<dbReference type="InterPro" id="IPR004821">
    <property type="entry name" value="Cyt_trans-like"/>
</dbReference>
<evidence type="ECO:0000256" key="3">
    <source>
        <dbReference type="ARBA" id="ARBA00022679"/>
    </source>
</evidence>
<evidence type="ECO:0000256" key="8">
    <source>
        <dbReference type="ARBA" id="ARBA00023268"/>
    </source>
</evidence>
<dbReference type="PANTHER" id="PTHR46969:SF1">
    <property type="entry name" value="BIFUNCTIONAL PROTEIN HLDE"/>
    <property type="match status" value="1"/>
</dbReference>